<feature type="domain" description="Amidohydrolase-related" evidence="1">
    <location>
        <begin position="46"/>
        <end position="349"/>
    </location>
</feature>
<dbReference type="InterPro" id="IPR011059">
    <property type="entry name" value="Metal-dep_hydrolase_composite"/>
</dbReference>
<dbReference type="RefSeq" id="WP_346114934.1">
    <property type="nucleotide sequence ID" value="NZ_BAAAMU010000189.1"/>
</dbReference>
<dbReference type="PANTHER" id="PTHR43135">
    <property type="entry name" value="ALPHA-D-RIBOSE 1-METHYLPHOSPHONATE 5-TRIPHOSPHATE DIPHOSPHATASE"/>
    <property type="match status" value="1"/>
</dbReference>
<dbReference type="PANTHER" id="PTHR43135:SF3">
    <property type="entry name" value="ALPHA-D-RIBOSE 1-METHYLPHOSPHONATE 5-TRIPHOSPHATE DIPHOSPHATASE"/>
    <property type="match status" value="1"/>
</dbReference>
<dbReference type="Proteomes" id="UP001500064">
    <property type="component" value="Unassembled WGS sequence"/>
</dbReference>
<dbReference type="EMBL" id="BAAAMU010000189">
    <property type="protein sequence ID" value="GAA1693011.1"/>
    <property type="molecule type" value="Genomic_DNA"/>
</dbReference>
<dbReference type="Gene3D" id="1.20.58.520">
    <property type="entry name" value="Amidohydrolase"/>
    <property type="match status" value="1"/>
</dbReference>
<organism evidence="2 3">
    <name type="scientific">Nonomuraea maheshkhaliensis</name>
    <dbReference type="NCBI Taxonomy" id="419590"/>
    <lineage>
        <taxon>Bacteria</taxon>
        <taxon>Bacillati</taxon>
        <taxon>Actinomycetota</taxon>
        <taxon>Actinomycetes</taxon>
        <taxon>Streptosporangiales</taxon>
        <taxon>Streptosporangiaceae</taxon>
        <taxon>Nonomuraea</taxon>
    </lineage>
</organism>
<sequence>MNAFALVNARVFDGWRLTEPATVVVENGLIASGAARGERIDARGAVLLPGLIDGHVHVRSARARDALARHGVTTGLDMASWPPELSASLRGAPGTADLRSAGLPAIGPEGPHARLLVKEPEAVVTDAREAEGWVAARIAEGADYVKIVMEAPGGGGVEAGVAKAIVDAAHARGRRVVAHAASAGAYTMAVDSGADVITHCPRGAAADPADVTRMRAEGRVSVPTLVMMRGLARFFGAPGDFAGCAATVAALHAAGVPVLAGTDANDEPGVPFQAEHGASLHQELRLLVEAGLSPAEALRAATSLPARHFSLGDRGSVEPGRRADLVLIDGDPLAAITATAHVLRVWCAGVEHLPT</sequence>
<dbReference type="InterPro" id="IPR006680">
    <property type="entry name" value="Amidohydro-rel"/>
</dbReference>
<proteinExistence type="predicted"/>
<keyword evidence="3" id="KW-1185">Reference proteome</keyword>
<reference evidence="2 3" key="1">
    <citation type="journal article" date="2019" name="Int. J. Syst. Evol. Microbiol.">
        <title>The Global Catalogue of Microorganisms (GCM) 10K type strain sequencing project: providing services to taxonomists for standard genome sequencing and annotation.</title>
        <authorList>
            <consortium name="The Broad Institute Genomics Platform"/>
            <consortium name="The Broad Institute Genome Sequencing Center for Infectious Disease"/>
            <person name="Wu L."/>
            <person name="Ma J."/>
        </authorList>
    </citation>
    <scope>NUCLEOTIDE SEQUENCE [LARGE SCALE GENOMIC DNA]</scope>
    <source>
        <strain evidence="2 3">JCM 13929</strain>
    </source>
</reference>
<gene>
    <name evidence="2" type="ORF">GCM10009733_106200</name>
</gene>
<dbReference type="Gene3D" id="3.40.50.10910">
    <property type="entry name" value="Amidohydrolase"/>
    <property type="match status" value="1"/>
</dbReference>
<accession>A0ABN2HT01</accession>
<protein>
    <submittedName>
        <fullName evidence="2">Amidohydrolase family protein</fullName>
    </submittedName>
</protein>
<dbReference type="SUPFAM" id="SSF51338">
    <property type="entry name" value="Composite domain of metallo-dependent hydrolases"/>
    <property type="match status" value="1"/>
</dbReference>
<dbReference type="SUPFAM" id="SSF51556">
    <property type="entry name" value="Metallo-dependent hydrolases"/>
    <property type="match status" value="1"/>
</dbReference>
<evidence type="ECO:0000313" key="2">
    <source>
        <dbReference type="EMBL" id="GAA1693011.1"/>
    </source>
</evidence>
<evidence type="ECO:0000313" key="3">
    <source>
        <dbReference type="Proteomes" id="UP001500064"/>
    </source>
</evidence>
<evidence type="ECO:0000259" key="1">
    <source>
        <dbReference type="Pfam" id="PF01979"/>
    </source>
</evidence>
<comment type="caution">
    <text evidence="2">The sequence shown here is derived from an EMBL/GenBank/DDBJ whole genome shotgun (WGS) entry which is preliminary data.</text>
</comment>
<dbReference type="Pfam" id="PF01979">
    <property type="entry name" value="Amidohydro_1"/>
    <property type="match status" value="1"/>
</dbReference>
<dbReference type="InterPro" id="IPR051781">
    <property type="entry name" value="Metallo-dep_Hydrolase"/>
</dbReference>
<dbReference type="Gene3D" id="2.30.40.10">
    <property type="entry name" value="Urease, subunit C, domain 1"/>
    <property type="match status" value="1"/>
</dbReference>
<name>A0ABN2HT01_9ACTN</name>
<dbReference type="InterPro" id="IPR032466">
    <property type="entry name" value="Metal_Hydrolase"/>
</dbReference>
<dbReference type="Gene3D" id="3.30.110.90">
    <property type="entry name" value="Amidohydrolase"/>
    <property type="match status" value="1"/>
</dbReference>